<gene>
    <name evidence="1" type="ordered locus">Ornrh_1198</name>
</gene>
<dbReference type="EMBL" id="CP003283">
    <property type="protein sequence ID" value="AFL97383.1"/>
    <property type="molecule type" value="Genomic_DNA"/>
</dbReference>
<protein>
    <submittedName>
        <fullName evidence="1">Uncharacterized protein</fullName>
    </submittedName>
</protein>
<evidence type="ECO:0000313" key="2">
    <source>
        <dbReference type="Proteomes" id="UP000006051"/>
    </source>
</evidence>
<name>I4A099_ORNRL</name>
<dbReference type="KEGG" id="orh:Ornrh_1198"/>
<dbReference type="STRING" id="867902.Ornrh_1198"/>
<accession>I4A099</accession>
<dbReference type="HOGENOM" id="CLU_143403_0_0_10"/>
<keyword evidence="2" id="KW-1185">Reference proteome</keyword>
<evidence type="ECO:0000313" key="1">
    <source>
        <dbReference type="EMBL" id="AFL97383.1"/>
    </source>
</evidence>
<organism evidence="1 2">
    <name type="scientific">Ornithobacterium rhinotracheale (strain ATCC 51463 / DSM 15997 / CCUG 23171 / CIP 104009 / LMG 9086)</name>
    <dbReference type="NCBI Taxonomy" id="867902"/>
    <lineage>
        <taxon>Bacteria</taxon>
        <taxon>Pseudomonadati</taxon>
        <taxon>Bacteroidota</taxon>
        <taxon>Flavobacteriia</taxon>
        <taxon>Flavobacteriales</taxon>
        <taxon>Weeksellaceae</taxon>
        <taxon>Ornithobacterium</taxon>
    </lineage>
</organism>
<dbReference type="Proteomes" id="UP000006051">
    <property type="component" value="Chromosome"/>
</dbReference>
<proteinExistence type="predicted"/>
<sequence>MKERIFVMTSPKFQGSVTYHYAENGYLKILKIEAQMDAQTHGELLQKATPIRIGQMLEMKKAIKYGKIEEMPADLSFERFWKTCGNFAGKKKRCEQLWEALNDTERTQCLNYISIYKSAKSRDGTALAYPETYINNRVWES</sequence>
<dbReference type="RefSeq" id="WP_014790948.1">
    <property type="nucleotide sequence ID" value="NC_018016.1"/>
</dbReference>
<dbReference type="AlphaFoldDB" id="I4A099"/>
<dbReference type="GeneID" id="97258965"/>
<dbReference type="eggNOG" id="ENOG5033CYZ">
    <property type="taxonomic scope" value="Bacteria"/>
</dbReference>
<reference evidence="1 2" key="1">
    <citation type="submission" date="2012-06" db="EMBL/GenBank/DDBJ databases">
        <title>The complete genome of Ornithobacterium rhinotracheale DSM 15997.</title>
        <authorList>
            <consortium name="US DOE Joint Genome Institute (JGI-PGF)"/>
            <person name="Lucas S."/>
            <person name="Copeland A."/>
            <person name="Lapidus A."/>
            <person name="Goodwin L."/>
            <person name="Pitluck S."/>
            <person name="Peters L."/>
            <person name="Mikhailova N."/>
            <person name="Teshima H."/>
            <person name="Kyrpides N."/>
            <person name="Mavromatis K."/>
            <person name="Pagani I."/>
            <person name="Ivanova N."/>
            <person name="Ovchinnikova G."/>
            <person name="Zeytun A."/>
            <person name="Detter J.C."/>
            <person name="Han C."/>
            <person name="Land M."/>
            <person name="Hauser L."/>
            <person name="Markowitz V."/>
            <person name="Cheng J.-F."/>
            <person name="Hugenholtz P."/>
            <person name="Woyke T."/>
            <person name="Wu D."/>
            <person name="Lang E."/>
            <person name="Kopitz M."/>
            <person name="Brambilla E."/>
            <person name="Klenk H.-P."/>
            <person name="Eisen J.A."/>
        </authorList>
    </citation>
    <scope>NUCLEOTIDE SEQUENCE [LARGE SCALE GENOMIC DNA]</scope>
    <source>
        <strain evidence="2">ATCC 51463 / DSM 15997 / CCUG 23171 / LMG 9086</strain>
    </source>
</reference>